<keyword evidence="3" id="KW-0560">Oxidoreductase</keyword>
<proteinExistence type="inferred from homology"/>
<dbReference type="InterPro" id="IPR036291">
    <property type="entry name" value="NAD(P)-bd_dom_sf"/>
</dbReference>
<evidence type="ECO:0000313" key="7">
    <source>
        <dbReference type="Proteomes" id="UP000627292"/>
    </source>
</evidence>
<dbReference type="GO" id="GO:0051287">
    <property type="term" value="F:NAD binding"/>
    <property type="evidence" value="ECO:0007669"/>
    <property type="project" value="InterPro"/>
</dbReference>
<gene>
    <name evidence="6" type="ORF">GCM10011379_42660</name>
</gene>
<dbReference type="PANTHER" id="PTHR43026">
    <property type="entry name" value="2-HYDROXYACID DEHYDROGENASE HOMOLOG 1-RELATED"/>
    <property type="match status" value="1"/>
</dbReference>
<dbReference type="InterPro" id="IPR058205">
    <property type="entry name" value="D-LDH-like"/>
</dbReference>
<dbReference type="Gene3D" id="3.40.50.720">
    <property type="entry name" value="NAD(P)-binding Rossmann-like Domain"/>
    <property type="match status" value="2"/>
</dbReference>
<dbReference type="InterPro" id="IPR006139">
    <property type="entry name" value="D-isomer_2_OHA_DH_cat_dom"/>
</dbReference>
<accession>A0A917MXU1</accession>
<dbReference type="EMBL" id="BMIB01000004">
    <property type="protein sequence ID" value="GGH76988.1"/>
    <property type="molecule type" value="Genomic_DNA"/>
</dbReference>
<dbReference type="PANTHER" id="PTHR43026:SF1">
    <property type="entry name" value="2-HYDROXYACID DEHYDROGENASE HOMOLOG 1-RELATED"/>
    <property type="match status" value="1"/>
</dbReference>
<keyword evidence="2" id="KW-0520">NAD</keyword>
<dbReference type="GO" id="GO:0008720">
    <property type="term" value="F:D-lactate dehydrogenase (NAD+) activity"/>
    <property type="evidence" value="ECO:0007669"/>
    <property type="project" value="TreeGrafter"/>
</dbReference>
<comment type="similarity">
    <text evidence="1 3">Belongs to the D-isomer specific 2-hydroxyacid dehydrogenase family.</text>
</comment>
<organism evidence="6 7">
    <name type="scientific">Filimonas zeae</name>
    <dbReference type="NCBI Taxonomy" id="1737353"/>
    <lineage>
        <taxon>Bacteria</taxon>
        <taxon>Pseudomonadati</taxon>
        <taxon>Bacteroidota</taxon>
        <taxon>Chitinophagia</taxon>
        <taxon>Chitinophagales</taxon>
        <taxon>Chitinophagaceae</taxon>
        <taxon>Filimonas</taxon>
    </lineage>
</organism>
<dbReference type="Proteomes" id="UP000627292">
    <property type="component" value="Unassembled WGS sequence"/>
</dbReference>
<comment type="caution">
    <text evidence="6">The sequence shown here is derived from an EMBL/GenBank/DDBJ whole genome shotgun (WGS) entry which is preliminary data.</text>
</comment>
<evidence type="ECO:0000259" key="4">
    <source>
        <dbReference type="Pfam" id="PF00389"/>
    </source>
</evidence>
<evidence type="ECO:0000256" key="1">
    <source>
        <dbReference type="ARBA" id="ARBA00005854"/>
    </source>
</evidence>
<dbReference type="AlphaFoldDB" id="A0A917MXU1"/>
<dbReference type="SUPFAM" id="SSF52283">
    <property type="entry name" value="Formate/glycerate dehydrogenase catalytic domain-like"/>
    <property type="match status" value="1"/>
</dbReference>
<keyword evidence="7" id="KW-1185">Reference proteome</keyword>
<dbReference type="Pfam" id="PF00389">
    <property type="entry name" value="2-Hacid_dh"/>
    <property type="match status" value="1"/>
</dbReference>
<evidence type="ECO:0000256" key="2">
    <source>
        <dbReference type="ARBA" id="ARBA00023027"/>
    </source>
</evidence>
<feature type="domain" description="D-isomer specific 2-hydroxyacid dehydrogenase NAD-binding" evidence="5">
    <location>
        <begin position="108"/>
        <end position="288"/>
    </location>
</feature>
<name>A0A917MXU1_9BACT</name>
<dbReference type="Pfam" id="PF02826">
    <property type="entry name" value="2-Hacid_dh_C"/>
    <property type="match status" value="1"/>
</dbReference>
<dbReference type="InterPro" id="IPR006140">
    <property type="entry name" value="D-isomer_DH_NAD-bd"/>
</dbReference>
<evidence type="ECO:0000256" key="3">
    <source>
        <dbReference type="RuleBase" id="RU003719"/>
    </source>
</evidence>
<feature type="domain" description="D-isomer specific 2-hydroxyacid dehydrogenase catalytic" evidence="4">
    <location>
        <begin position="5"/>
        <end position="306"/>
    </location>
</feature>
<evidence type="ECO:0000259" key="5">
    <source>
        <dbReference type="Pfam" id="PF02826"/>
    </source>
</evidence>
<reference evidence="6" key="2">
    <citation type="submission" date="2020-09" db="EMBL/GenBank/DDBJ databases">
        <authorList>
            <person name="Sun Q."/>
            <person name="Zhou Y."/>
        </authorList>
    </citation>
    <scope>NUCLEOTIDE SEQUENCE</scope>
    <source>
        <strain evidence="6">CGMCC 1.15290</strain>
    </source>
</reference>
<dbReference type="RefSeq" id="WP_188956152.1">
    <property type="nucleotide sequence ID" value="NZ_BMIB01000004.1"/>
</dbReference>
<dbReference type="SUPFAM" id="SSF51735">
    <property type="entry name" value="NAD(P)-binding Rossmann-fold domains"/>
    <property type="match status" value="1"/>
</dbReference>
<sequence>MKSKVIVTAKVHEYLADTLQKNGYEVLYTPAITYEELAEKMGDITGLIVTTRLKIDQAILDKAPMLKWIGRLGSGMELIDVAYAEAKGIKCVSSPEGNRNAVAEHMLGTLLCLMNKLHTSFDEVKAGKWLRDENRGTELTGKTVGIIGYGNTGQAYARLLAPFGVDILAYDKYYKGFAKDTVHEAEPEHIAKYADVVSLHLPLTEETHHYANDAFFQKLQRKPYFLTACRGKVTDTAALTRALDKGLITAAGVDVLENEKLATYTDAETEQLQRLCNRTNVLVTPHIAGYSHEAYFKMAKVVLDKLGIF</sequence>
<reference evidence="6" key="1">
    <citation type="journal article" date="2014" name="Int. J. Syst. Evol. Microbiol.">
        <title>Complete genome sequence of Corynebacterium casei LMG S-19264T (=DSM 44701T), isolated from a smear-ripened cheese.</title>
        <authorList>
            <consortium name="US DOE Joint Genome Institute (JGI-PGF)"/>
            <person name="Walter F."/>
            <person name="Albersmeier A."/>
            <person name="Kalinowski J."/>
            <person name="Ruckert C."/>
        </authorList>
    </citation>
    <scope>NUCLEOTIDE SEQUENCE</scope>
    <source>
        <strain evidence="6">CGMCC 1.15290</strain>
    </source>
</reference>
<evidence type="ECO:0000313" key="6">
    <source>
        <dbReference type="EMBL" id="GGH76988.1"/>
    </source>
</evidence>
<protein>
    <submittedName>
        <fullName evidence="6">2-hydroxyacid dehydrogenase</fullName>
    </submittedName>
</protein>